<dbReference type="Proteomes" id="UP000536534">
    <property type="component" value="Unassembled WGS sequence"/>
</dbReference>
<accession>A0A7X7R8L2</accession>
<evidence type="ECO:0000313" key="3">
    <source>
        <dbReference type="EMBL" id="NLF54882.1"/>
    </source>
</evidence>
<feature type="domain" description="Urease accessory protein UreH-like transmembrane" evidence="2">
    <location>
        <begin position="8"/>
        <end position="216"/>
    </location>
</feature>
<dbReference type="PANTHER" id="PTHR42208:SF1">
    <property type="entry name" value="HEAVY METAL TRANSPORTER"/>
    <property type="match status" value="1"/>
</dbReference>
<dbReference type="RefSeq" id="WP_068806568.1">
    <property type="nucleotide sequence ID" value="NZ_MBFM01000003.1"/>
</dbReference>
<gene>
    <name evidence="3" type="ORF">GX576_10910</name>
</gene>
<proteinExistence type="predicted"/>
<evidence type="ECO:0000259" key="2">
    <source>
        <dbReference type="Pfam" id="PF13386"/>
    </source>
</evidence>
<feature type="transmembrane region" description="Helical" evidence="1">
    <location>
        <begin position="56"/>
        <end position="76"/>
    </location>
</feature>
<protein>
    <submittedName>
        <fullName evidence="3">Sulfite exporter TauE/SafE family protein</fullName>
    </submittedName>
</protein>
<feature type="transmembrane region" description="Helical" evidence="1">
    <location>
        <begin position="138"/>
        <end position="157"/>
    </location>
</feature>
<keyword evidence="1" id="KW-0812">Transmembrane</keyword>
<keyword evidence="1" id="KW-1133">Transmembrane helix</keyword>
<evidence type="ECO:0000313" key="4">
    <source>
        <dbReference type="Proteomes" id="UP000536534"/>
    </source>
</evidence>
<evidence type="ECO:0000256" key="1">
    <source>
        <dbReference type="SAM" id="Phobius"/>
    </source>
</evidence>
<keyword evidence="1" id="KW-0472">Membrane</keyword>
<dbReference type="AlphaFoldDB" id="A0A7X7R8L2"/>
<dbReference type="InterPro" id="IPR039447">
    <property type="entry name" value="UreH-like_TM_dom"/>
</dbReference>
<comment type="caution">
    <text evidence="3">The sequence shown here is derived from an EMBL/GenBank/DDBJ whole genome shotgun (WGS) entry which is preliminary data.</text>
</comment>
<sequence length="237" mass="25390">MFETGYLAVFLIGLLGGTHCVSMCGGIVGALSVQIHPADASRRQWPIHLSYNLGRITTYTALGGLLGALGSVGMLYDGMLPVQMTLYVLANLMLVALGLYLTGFTRLLAPIERAGHHLWRRIQPATRRFLPARSVKQALPLGLLWGFLPCGLVYSVLATALVTGSATRGAGLMLAFGLGTLPNLMLAGMVFKRFRDLTRNSKVRFASGLLVLGFGVFGLYHAPTLGGQLWNGVLCVT</sequence>
<feature type="transmembrane region" description="Helical" evidence="1">
    <location>
        <begin position="203"/>
        <end position="222"/>
    </location>
</feature>
<dbReference type="PANTHER" id="PTHR42208">
    <property type="entry name" value="HEAVY METAL TRANSPORTER-RELATED"/>
    <property type="match status" value="1"/>
</dbReference>
<organism evidence="3 4">
    <name type="scientific">Thauera phenolivorans</name>
    <dbReference type="NCBI Taxonomy" id="1792543"/>
    <lineage>
        <taxon>Bacteria</taxon>
        <taxon>Pseudomonadati</taxon>
        <taxon>Pseudomonadota</taxon>
        <taxon>Betaproteobacteria</taxon>
        <taxon>Rhodocyclales</taxon>
        <taxon>Zoogloeaceae</taxon>
        <taxon>Thauera</taxon>
    </lineage>
</organism>
<reference evidence="3 4" key="1">
    <citation type="journal article" date="2020" name="Biotechnol. Biofuels">
        <title>New insights from the biogas microbiome by comprehensive genome-resolved metagenomics of nearly 1600 species originating from multiple anaerobic digesters.</title>
        <authorList>
            <person name="Campanaro S."/>
            <person name="Treu L."/>
            <person name="Rodriguez-R L.M."/>
            <person name="Kovalovszki A."/>
            <person name="Ziels R.M."/>
            <person name="Maus I."/>
            <person name="Zhu X."/>
            <person name="Kougias P.G."/>
            <person name="Basile A."/>
            <person name="Luo G."/>
            <person name="Schluter A."/>
            <person name="Konstantinidis K.T."/>
            <person name="Angelidaki I."/>
        </authorList>
    </citation>
    <scope>NUCLEOTIDE SEQUENCE [LARGE SCALE GENOMIC DNA]</scope>
    <source>
        <strain evidence="3">AS06rmzACSIP_256</strain>
    </source>
</reference>
<feature type="transmembrane region" description="Helical" evidence="1">
    <location>
        <begin position="169"/>
        <end position="191"/>
    </location>
</feature>
<dbReference type="OrthoDB" id="9798690at2"/>
<dbReference type="Pfam" id="PF13386">
    <property type="entry name" value="DsbD_2"/>
    <property type="match status" value="1"/>
</dbReference>
<feature type="transmembrane region" description="Helical" evidence="1">
    <location>
        <begin position="88"/>
        <end position="109"/>
    </location>
</feature>
<name>A0A7X7R8L2_9RHOO</name>
<dbReference type="EMBL" id="JAAYYV010000291">
    <property type="protein sequence ID" value="NLF54882.1"/>
    <property type="molecule type" value="Genomic_DNA"/>
</dbReference>
<feature type="transmembrane region" description="Helical" evidence="1">
    <location>
        <begin position="6"/>
        <end position="35"/>
    </location>
</feature>